<keyword evidence="3" id="KW-1185">Reference proteome</keyword>
<protein>
    <submittedName>
        <fullName evidence="2">Glycosyltransferase family 1 protein</fullName>
    </submittedName>
</protein>
<feature type="domain" description="Glycosyl transferase family 1" evidence="1">
    <location>
        <begin position="204"/>
        <end position="365"/>
    </location>
</feature>
<comment type="caution">
    <text evidence="2">The sequence shown here is derived from an EMBL/GenBank/DDBJ whole genome shotgun (WGS) entry which is preliminary data.</text>
</comment>
<reference evidence="3" key="1">
    <citation type="submission" date="2019-01" db="EMBL/GenBank/DDBJ databases">
        <title>Cytophagaceae bacterium strain CAR-16.</title>
        <authorList>
            <person name="Chen W.-M."/>
        </authorList>
    </citation>
    <scope>NUCLEOTIDE SEQUENCE [LARGE SCALE GENOMIC DNA]</scope>
    <source>
        <strain evidence="3">ICH-30</strain>
    </source>
</reference>
<evidence type="ECO:0000259" key="1">
    <source>
        <dbReference type="Pfam" id="PF00534"/>
    </source>
</evidence>
<dbReference type="InterPro" id="IPR001296">
    <property type="entry name" value="Glyco_trans_1"/>
</dbReference>
<dbReference type="GO" id="GO:0016757">
    <property type="term" value="F:glycosyltransferase activity"/>
    <property type="evidence" value="ECO:0007669"/>
    <property type="project" value="InterPro"/>
</dbReference>
<dbReference type="Gene3D" id="3.40.50.2000">
    <property type="entry name" value="Glycogen Phosphorylase B"/>
    <property type="match status" value="2"/>
</dbReference>
<dbReference type="InterPro" id="IPR050194">
    <property type="entry name" value="Glycosyltransferase_grp1"/>
</dbReference>
<name>A0A4Q1KSW0_9FLAO</name>
<dbReference type="AlphaFoldDB" id="A0A4Q1KSW0"/>
<proteinExistence type="predicted"/>
<dbReference type="EMBL" id="SBKQ01000005">
    <property type="protein sequence ID" value="RXR33072.1"/>
    <property type="molecule type" value="Genomic_DNA"/>
</dbReference>
<keyword evidence="2" id="KW-0808">Transferase</keyword>
<dbReference type="Pfam" id="PF00534">
    <property type="entry name" value="Glycos_transf_1"/>
    <property type="match status" value="1"/>
</dbReference>
<gene>
    <name evidence="2" type="ORF">EQG68_06165</name>
</gene>
<evidence type="ECO:0000313" key="3">
    <source>
        <dbReference type="Proteomes" id="UP000289734"/>
    </source>
</evidence>
<dbReference type="PANTHER" id="PTHR45947:SF3">
    <property type="entry name" value="SULFOQUINOVOSYL TRANSFERASE SQD2"/>
    <property type="match status" value="1"/>
</dbReference>
<organism evidence="2 3">
    <name type="scientific">Flavobacterium piscinae</name>
    <dbReference type="NCBI Taxonomy" id="2506424"/>
    <lineage>
        <taxon>Bacteria</taxon>
        <taxon>Pseudomonadati</taxon>
        <taxon>Bacteroidota</taxon>
        <taxon>Flavobacteriia</taxon>
        <taxon>Flavobacteriales</taxon>
        <taxon>Flavobacteriaceae</taxon>
        <taxon>Flavobacterium</taxon>
    </lineage>
</organism>
<accession>A0A4Q1KSW0</accession>
<dbReference type="SUPFAM" id="SSF53756">
    <property type="entry name" value="UDP-Glycosyltransferase/glycogen phosphorylase"/>
    <property type="match status" value="1"/>
</dbReference>
<dbReference type="OrthoDB" id="596635at2"/>
<dbReference type="Proteomes" id="UP000289734">
    <property type="component" value="Unassembled WGS sequence"/>
</dbReference>
<dbReference type="PANTHER" id="PTHR45947">
    <property type="entry name" value="SULFOQUINOVOSYL TRANSFERASE SQD2"/>
    <property type="match status" value="1"/>
</dbReference>
<evidence type="ECO:0000313" key="2">
    <source>
        <dbReference type="EMBL" id="RXR33072.1"/>
    </source>
</evidence>
<dbReference type="RefSeq" id="WP_129463916.1">
    <property type="nucleotide sequence ID" value="NZ_SBKQ01000005.1"/>
</dbReference>
<dbReference type="CDD" id="cd03801">
    <property type="entry name" value="GT4_PimA-like"/>
    <property type="match status" value="1"/>
</dbReference>
<sequence>MRKFKIAIYCGEIPPPTFIDRLINGLAEQGSKLIIIGNLTQKVSYEFNNIKIVGYSGKINKFFILMYYSLLLSLFRRKEKTQLKNWMKLNNKNNTISKIRYYPILYDKPDVFHLQWIKGIEDWVWVRDFDIKLIVSLRGAHINYTPICEPKYAEIYKKYFPLVDGFHGVSNEIIQEATKYNAEISKSNTVYSGLDLNYLTFNQQKPTNEVFQILSVGRSHWIKGYTVALDAMRILKNNNVKFHYTIVGVGQNEELQFQRKQLDLINEVEFVEKLPFDKIISKIQQSDVVLLPSFKEGIANVILESMALGTPVISTDCGGINEVVNDNENGFIVPIRNPEVMAIALQKVANLDESTYVKIINNARNSIENNHTESKMIQDMMLLYKKSYGE</sequence>